<organism evidence="1 2">
    <name type="scientific">Peribacillus frigoritolerans</name>
    <dbReference type="NCBI Taxonomy" id="450367"/>
    <lineage>
        <taxon>Bacteria</taxon>
        <taxon>Bacillati</taxon>
        <taxon>Bacillota</taxon>
        <taxon>Bacilli</taxon>
        <taxon>Bacillales</taxon>
        <taxon>Bacillaceae</taxon>
        <taxon>Peribacillus</taxon>
    </lineage>
</organism>
<protein>
    <recommendedName>
        <fullName evidence="3">DUF2680 domain-containing protein</fullName>
    </recommendedName>
</protein>
<dbReference type="RefSeq" id="WP_305161559.1">
    <property type="nucleotide sequence ID" value="NZ_JAUUTW010000068.1"/>
</dbReference>
<reference evidence="1" key="1">
    <citation type="submission" date="2023-07" db="EMBL/GenBank/DDBJ databases">
        <title>Murine gut Bacillus species.</title>
        <authorList>
            <person name="Gutman E."/>
            <person name="Hashuel R."/>
            <person name="Litvak Y."/>
        </authorList>
    </citation>
    <scope>NUCLEOTIDE SEQUENCE</scope>
    <source>
        <strain evidence="1">RU293</strain>
    </source>
</reference>
<evidence type="ECO:0008006" key="3">
    <source>
        <dbReference type="Google" id="ProtNLM"/>
    </source>
</evidence>
<proteinExistence type="predicted"/>
<dbReference type="AlphaFoldDB" id="A0AA90P7T5"/>
<dbReference type="EMBL" id="JAUUTW010000068">
    <property type="protein sequence ID" value="MDP1454808.1"/>
    <property type="molecule type" value="Genomic_DNA"/>
</dbReference>
<comment type="caution">
    <text evidence="1">The sequence shown here is derived from an EMBL/GenBank/DDBJ whole genome shotgun (WGS) entry which is preliminary data.</text>
</comment>
<name>A0AA90P7T5_9BACI</name>
<sequence length="138" mass="16434">MYKQLRWIVITFFLIPLLLIVSAIPSFAEGKNNEEEGKVIFRYRTDFEDLYRFLGVNEAEYNQIRKQKSIVEIAEEKGISEDEVFNYFARKKFDALEKSYEKGDFDIRFVMDYCLRLKDDIEWEINAKKSKDGSLTTE</sequence>
<accession>A0AA90P7T5</accession>
<evidence type="ECO:0000313" key="1">
    <source>
        <dbReference type="EMBL" id="MDP1454808.1"/>
    </source>
</evidence>
<gene>
    <name evidence="1" type="ORF">Q8G36_28325</name>
</gene>
<dbReference type="Proteomes" id="UP001178275">
    <property type="component" value="Unassembled WGS sequence"/>
</dbReference>
<evidence type="ECO:0000313" key="2">
    <source>
        <dbReference type="Proteomes" id="UP001178275"/>
    </source>
</evidence>